<dbReference type="PANTHER" id="PTHR28235:SF1">
    <property type="entry name" value="SMALL RIBOSOMAL SUBUNIT PROTEIN MS41"/>
    <property type="match status" value="1"/>
</dbReference>
<dbReference type="InterPro" id="IPR039603">
    <property type="entry name" value="Ribosomal_mS41"/>
</dbReference>
<proteinExistence type="inferred from homology"/>
<organism evidence="7 8">
    <name type="scientific">Rhodotorula toruloides</name>
    <name type="common">Yeast</name>
    <name type="synonym">Rhodosporidium toruloides</name>
    <dbReference type="NCBI Taxonomy" id="5286"/>
    <lineage>
        <taxon>Eukaryota</taxon>
        <taxon>Fungi</taxon>
        <taxon>Dikarya</taxon>
        <taxon>Basidiomycota</taxon>
        <taxon>Pucciniomycotina</taxon>
        <taxon>Microbotryomycetes</taxon>
        <taxon>Sporidiobolales</taxon>
        <taxon>Sporidiobolaceae</taxon>
        <taxon>Rhodotorula</taxon>
    </lineage>
</organism>
<name>A0A511KM20_RHOTO</name>
<dbReference type="OrthoDB" id="18595at2759"/>
<evidence type="ECO:0000256" key="3">
    <source>
        <dbReference type="ARBA" id="ARBA00023128"/>
    </source>
</evidence>
<gene>
    <name evidence="7" type="ORF">Rt10032_c15g5447</name>
</gene>
<evidence type="ECO:0000259" key="6">
    <source>
        <dbReference type="SMART" id="SM01238"/>
    </source>
</evidence>
<dbReference type="Gene3D" id="1.10.1040.10">
    <property type="entry name" value="N-(1-d-carboxylethyl)-l-norvaline Dehydrogenase, domain 2"/>
    <property type="match status" value="1"/>
</dbReference>
<comment type="subcellular location">
    <subcellularLocation>
        <location evidence="1">Mitochondrion</location>
    </subcellularLocation>
</comment>
<dbReference type="Pfam" id="PF09597">
    <property type="entry name" value="SAM_Ribosomal_mS41"/>
    <property type="match status" value="1"/>
</dbReference>
<reference evidence="7 8" key="1">
    <citation type="submission" date="2019-07" db="EMBL/GenBank/DDBJ databases">
        <title>Rhodotorula toruloides NBRC10032 genome sequencing.</title>
        <authorList>
            <person name="Shida Y."/>
            <person name="Takaku H."/>
            <person name="Ogasawara W."/>
            <person name="Mori K."/>
        </authorList>
    </citation>
    <scope>NUCLEOTIDE SEQUENCE [LARGE SCALE GENOMIC DNA]</scope>
    <source>
        <strain evidence="7 8">NBRC10032</strain>
    </source>
</reference>
<feature type="domain" description="Small ribosomal subunit protein mS41 SAM" evidence="6">
    <location>
        <begin position="130"/>
        <end position="185"/>
    </location>
</feature>
<dbReference type="PANTHER" id="PTHR28235">
    <property type="entry name" value="PROTEIN FYV4, MITOCHONDRIAL"/>
    <property type="match status" value="1"/>
</dbReference>
<comment type="similarity">
    <text evidence="2">Belongs to the mitochondrion-specific ribosomal protein mS41 family.</text>
</comment>
<dbReference type="EMBL" id="BJWK01000015">
    <property type="protein sequence ID" value="GEM11430.1"/>
    <property type="molecule type" value="Genomic_DNA"/>
</dbReference>
<evidence type="ECO:0000256" key="2">
    <source>
        <dbReference type="ARBA" id="ARBA00010492"/>
    </source>
</evidence>
<evidence type="ECO:0000313" key="7">
    <source>
        <dbReference type="EMBL" id="GEM11430.1"/>
    </source>
</evidence>
<accession>A0A511KM20</accession>
<evidence type="ECO:0000256" key="1">
    <source>
        <dbReference type="ARBA" id="ARBA00004173"/>
    </source>
</evidence>
<dbReference type="Proteomes" id="UP000321518">
    <property type="component" value="Unassembled WGS sequence"/>
</dbReference>
<comment type="caution">
    <text evidence="7">The sequence shown here is derived from an EMBL/GenBank/DDBJ whole genome shotgun (WGS) entry which is preliminary data.</text>
</comment>
<dbReference type="InterPro" id="IPR008927">
    <property type="entry name" value="6-PGluconate_DH-like_C_sf"/>
</dbReference>
<dbReference type="GO" id="GO:0005739">
    <property type="term" value="C:mitochondrion"/>
    <property type="evidence" value="ECO:0007669"/>
    <property type="project" value="UniProtKB-SubCell"/>
</dbReference>
<dbReference type="InterPro" id="IPR019083">
    <property type="entry name" value="SAM_Ribosomal_mS41"/>
</dbReference>
<evidence type="ECO:0000313" key="8">
    <source>
        <dbReference type="Proteomes" id="UP000321518"/>
    </source>
</evidence>
<dbReference type="InterPro" id="IPR013328">
    <property type="entry name" value="6PGD_dom2"/>
</dbReference>
<evidence type="ECO:0000256" key="4">
    <source>
        <dbReference type="ARBA" id="ARBA00035129"/>
    </source>
</evidence>
<protein>
    <recommendedName>
        <fullName evidence="4">Small ribosomal subunit protein mS41</fullName>
    </recommendedName>
</protein>
<dbReference type="SMART" id="SM01238">
    <property type="entry name" value="IGR"/>
    <property type="match status" value="1"/>
</dbReference>
<dbReference type="SUPFAM" id="SSF48179">
    <property type="entry name" value="6-phosphogluconate dehydrogenase C-terminal domain-like"/>
    <property type="match status" value="1"/>
</dbReference>
<sequence length="636" mass="71631">MSNEGKNPQVSKKLEIPQLKERVEWKGKICEQVEETVEKALYGALLLIAESEHQQQWGVSMETFTKIWRGGNILLDDEVAKELAWTLDALKEVAAFSIKTDAVASAFAASFEYNKIEGTELLPTYKYQDPASLLAVSKRGLEEFAEKVGSWDNLFMKSGKELREAGMNIKQSKYCLWLLEKYRQGFNPAHVAIPQKPKKKFRGWGPKIQHGGRTQNESGGSRYAPLAAAEDANGMLGDESAHTTHATSATAPAFSSLSRLTRMSLLALSLLLIAATIATYRQSHFQRVYRFRHPNPPPTRVGPRQFGPFYHGKGCNSNQLVESLARSRIRPDGASRTAYVHPEGLDPNNIHLDTFGFSFDLDGCPPPHAFSPREACDLVSAFGGIFNRGDSLMRQFAQGLFMLLTNSLDLVYTRKDECRGTRIFTNGTFCKDYSILTTLDLAHVCAEQPFVMYDLVWRFTHERRNGENEPDYATPLLDSWHRFIDELPPDRRRYSPVFVEATGIHYQWDANATLAVHISPFIRNTSSLIPRPIPFFSGYPAVPLNKPVQWVDIQGPEITQRYNREMLVALEEISPEGSIDGGWTMLQWYNVTDGAVSYDGTHYDYQIALERAQMFLNILDALWGEIVDSGALIVVD</sequence>
<dbReference type="AlphaFoldDB" id="A0A511KM20"/>
<feature type="region of interest" description="Disordered" evidence="5">
    <location>
        <begin position="200"/>
        <end position="221"/>
    </location>
</feature>
<evidence type="ECO:0000256" key="5">
    <source>
        <dbReference type="SAM" id="MobiDB-lite"/>
    </source>
</evidence>
<keyword evidence="3" id="KW-0496">Mitochondrion</keyword>